<dbReference type="Pfam" id="PF20152">
    <property type="entry name" value="DUF6534"/>
    <property type="match status" value="1"/>
</dbReference>
<dbReference type="EMBL" id="LUEZ02000126">
    <property type="protein sequence ID" value="RDB16328.1"/>
    <property type="molecule type" value="Genomic_DNA"/>
</dbReference>
<gene>
    <name evidence="3" type="ORF">Hypma_003013</name>
</gene>
<evidence type="ECO:0000313" key="3">
    <source>
        <dbReference type="EMBL" id="RDB16328.1"/>
    </source>
</evidence>
<feature type="transmembrane region" description="Helical" evidence="1">
    <location>
        <begin position="96"/>
        <end position="116"/>
    </location>
</feature>
<dbReference type="STRING" id="39966.A0A369J2W4"/>
<evidence type="ECO:0000259" key="2">
    <source>
        <dbReference type="Pfam" id="PF20152"/>
    </source>
</evidence>
<sequence length="341" mass="38023">MLTLPPVPPDIARLTAPLLVGALLNFWLYGVLTVQVYIYHLSFPRDKIQFKFLVYIVFILETVQSCLSAADIYYWFGTGFGNMIHLGNTYLSPFDSPFLGAVISFITQLFFCYRIWTLKKFAYWLAILIACVSIVQLLGATVGAIGAHLNRDFARLNLQTVRIYLWLIGNAVADLLIAAYMTVLCVYLRSNARENQFNNRIIVDLVRLIIETNILTAGMAIISLILFAAIPNTSYFLCPTSVIGKLYSNTILVTFNNRMFISRPAHAGPELPAFEPGPPPAIKKQSNNFTTYFTQESSLRLKSPALRGAQTTDGVNTIQLQTVGSVFDSHPENGTARLGYP</sequence>
<protein>
    <recommendedName>
        <fullName evidence="2">DUF6534 domain-containing protein</fullName>
    </recommendedName>
</protein>
<feature type="transmembrane region" description="Helical" evidence="1">
    <location>
        <begin position="20"/>
        <end position="40"/>
    </location>
</feature>
<feature type="transmembrane region" description="Helical" evidence="1">
    <location>
        <begin position="123"/>
        <end position="143"/>
    </location>
</feature>
<feature type="transmembrane region" description="Helical" evidence="1">
    <location>
        <begin position="163"/>
        <end position="188"/>
    </location>
</feature>
<keyword evidence="1" id="KW-0472">Membrane</keyword>
<dbReference type="AlphaFoldDB" id="A0A369J2W4"/>
<feature type="transmembrane region" description="Helical" evidence="1">
    <location>
        <begin position="208"/>
        <end position="230"/>
    </location>
</feature>
<dbReference type="PANTHER" id="PTHR40465">
    <property type="entry name" value="CHROMOSOME 1, WHOLE GENOME SHOTGUN SEQUENCE"/>
    <property type="match status" value="1"/>
</dbReference>
<comment type="caution">
    <text evidence="3">The sequence shown here is derived from an EMBL/GenBank/DDBJ whole genome shotgun (WGS) entry which is preliminary data.</text>
</comment>
<keyword evidence="1" id="KW-0812">Transmembrane</keyword>
<accession>A0A369J2W4</accession>
<proteinExistence type="predicted"/>
<evidence type="ECO:0000256" key="1">
    <source>
        <dbReference type="SAM" id="Phobius"/>
    </source>
</evidence>
<feature type="transmembrane region" description="Helical" evidence="1">
    <location>
        <begin position="52"/>
        <end position="76"/>
    </location>
</feature>
<evidence type="ECO:0000313" key="4">
    <source>
        <dbReference type="Proteomes" id="UP000076154"/>
    </source>
</evidence>
<dbReference type="InterPro" id="IPR045339">
    <property type="entry name" value="DUF6534"/>
</dbReference>
<keyword evidence="4" id="KW-1185">Reference proteome</keyword>
<feature type="domain" description="DUF6534" evidence="2">
    <location>
        <begin position="171"/>
        <end position="259"/>
    </location>
</feature>
<reference evidence="3" key="1">
    <citation type="submission" date="2018-04" db="EMBL/GenBank/DDBJ databases">
        <title>Whole genome sequencing of Hypsizygus marmoreus.</title>
        <authorList>
            <person name="Choi I.-G."/>
            <person name="Min B."/>
            <person name="Kim J.-G."/>
            <person name="Kim S."/>
            <person name="Oh Y.-L."/>
            <person name="Kong W.-S."/>
            <person name="Park H."/>
            <person name="Jeong J."/>
            <person name="Song E.-S."/>
        </authorList>
    </citation>
    <scope>NUCLEOTIDE SEQUENCE [LARGE SCALE GENOMIC DNA]</scope>
    <source>
        <strain evidence="3">51987-8</strain>
    </source>
</reference>
<organism evidence="3 4">
    <name type="scientific">Hypsizygus marmoreus</name>
    <name type="common">White beech mushroom</name>
    <name type="synonym">Agaricus marmoreus</name>
    <dbReference type="NCBI Taxonomy" id="39966"/>
    <lineage>
        <taxon>Eukaryota</taxon>
        <taxon>Fungi</taxon>
        <taxon>Dikarya</taxon>
        <taxon>Basidiomycota</taxon>
        <taxon>Agaricomycotina</taxon>
        <taxon>Agaricomycetes</taxon>
        <taxon>Agaricomycetidae</taxon>
        <taxon>Agaricales</taxon>
        <taxon>Tricholomatineae</taxon>
        <taxon>Lyophyllaceae</taxon>
        <taxon>Hypsizygus</taxon>
    </lineage>
</organism>
<keyword evidence="1" id="KW-1133">Transmembrane helix</keyword>
<dbReference type="InParanoid" id="A0A369J2W4"/>
<dbReference type="Proteomes" id="UP000076154">
    <property type="component" value="Unassembled WGS sequence"/>
</dbReference>
<name>A0A369J2W4_HYPMA</name>
<dbReference type="PANTHER" id="PTHR40465:SF1">
    <property type="entry name" value="DUF6534 DOMAIN-CONTAINING PROTEIN"/>
    <property type="match status" value="1"/>
</dbReference>